<dbReference type="CDD" id="cd02440">
    <property type="entry name" value="AdoMet_MTases"/>
    <property type="match status" value="1"/>
</dbReference>
<dbReference type="GO" id="GO:0032259">
    <property type="term" value="P:methylation"/>
    <property type="evidence" value="ECO:0007669"/>
    <property type="project" value="UniProtKB-KW"/>
</dbReference>
<name>F8UHR4_9ZZZZ</name>
<gene>
    <name evidence="2" type="ORF">LDC_03537</name>
</gene>
<accession>F8UHR4</accession>
<dbReference type="SUPFAM" id="SSF53335">
    <property type="entry name" value="S-adenosyl-L-methionine-dependent methyltransferases"/>
    <property type="match status" value="1"/>
</dbReference>
<dbReference type="AlphaFoldDB" id="F8UHR4"/>
<dbReference type="GO" id="GO:0008757">
    <property type="term" value="F:S-adenosylmethionine-dependent methyltransferase activity"/>
    <property type="evidence" value="ECO:0007669"/>
    <property type="project" value="InterPro"/>
</dbReference>
<feature type="domain" description="Methyltransferase type 11" evidence="1">
    <location>
        <begin position="49"/>
        <end position="146"/>
    </location>
</feature>
<dbReference type="Pfam" id="PF08241">
    <property type="entry name" value="Methyltransf_11"/>
    <property type="match status" value="1"/>
</dbReference>
<dbReference type="InterPro" id="IPR029063">
    <property type="entry name" value="SAM-dependent_MTases_sf"/>
</dbReference>
<dbReference type="InterPro" id="IPR013216">
    <property type="entry name" value="Methyltransf_11"/>
</dbReference>
<sequence>MNNKLDNEVLENHKRYLERKALYKSFGCDIDEERAFVIEKAQPLYGDILEAGTGKGHFALALAKEGYRFTTFDISEEEQKFARLNLRYFGLEHLVDFRIEDGECLSFKDKSFDIIFSINTFHHLENPYKVLDELVRLLSFEGKLVLSDFNQAGMSLLDKIHASEGRKHKVSKTTLADIERCLIGKGFNTDKANSKFQEVLIAYHQLI</sequence>
<dbReference type="Gene3D" id="3.40.50.150">
    <property type="entry name" value="Vaccinia Virus protein VP39"/>
    <property type="match status" value="1"/>
</dbReference>
<evidence type="ECO:0000313" key="2">
    <source>
        <dbReference type="EMBL" id="AEI30571.1"/>
    </source>
</evidence>
<keyword evidence="2" id="KW-0808">Transferase</keyword>
<proteinExistence type="predicted"/>
<protein>
    <submittedName>
        <fullName evidence="2">Methyltransferase type 11 domain-containing protein</fullName>
        <ecNumber evidence="2">2.1.1.-</ecNumber>
    </submittedName>
</protein>
<evidence type="ECO:0000259" key="1">
    <source>
        <dbReference type="Pfam" id="PF08241"/>
    </source>
</evidence>
<keyword evidence="2" id="KW-0489">Methyltransferase</keyword>
<dbReference type="EMBL" id="JF805226">
    <property type="protein sequence ID" value="AEI30571.1"/>
    <property type="molecule type" value="Genomic_DNA"/>
</dbReference>
<dbReference type="PANTHER" id="PTHR43861">
    <property type="entry name" value="TRANS-ACONITATE 2-METHYLTRANSFERASE-RELATED"/>
    <property type="match status" value="1"/>
</dbReference>
<dbReference type="EC" id="2.1.1.-" evidence="2"/>
<organism evidence="2">
    <name type="scientific">uncultured microorganism</name>
    <dbReference type="NCBI Taxonomy" id="358574"/>
    <lineage>
        <taxon>unclassified sequences</taxon>
        <taxon>environmental samples</taxon>
    </lineage>
</organism>
<reference evidence="2" key="1">
    <citation type="submission" date="2011-04" db="EMBL/GenBank/DDBJ databases">
        <title>Taxonomic and functional metagenomic profiling of the microbial community in the anoxic sediment of a brackish shallow lake (Laguna de Carrizo Central Spain).</title>
        <authorList>
            <consortium name="CONSOLIDER consortium CSD2007-00005"/>
            <person name="Guazzaroni M.-E."/>
            <person name="Richter M."/>
            <person name="Garcia-Salamanca A."/>
            <person name="Yarza P."/>
            <person name="Ferrer M."/>
        </authorList>
    </citation>
    <scope>NUCLEOTIDE SEQUENCE</scope>
</reference>